<dbReference type="PANTHER" id="PTHR47755:SF1">
    <property type="entry name" value="CELL DIVISION PROTEIN FTSX"/>
    <property type="match status" value="1"/>
</dbReference>
<evidence type="ECO:0000256" key="5">
    <source>
        <dbReference type="ARBA" id="ARBA00022618"/>
    </source>
</evidence>
<comment type="similarity">
    <text evidence="2 10">Belongs to the ABC-4 integral membrane protein family. FtsX subfamily.</text>
</comment>
<dbReference type="GO" id="GO:0051301">
    <property type="term" value="P:cell division"/>
    <property type="evidence" value="ECO:0007669"/>
    <property type="project" value="UniProtKB-KW"/>
</dbReference>
<dbReference type="EMBL" id="MGAG01000010">
    <property type="protein sequence ID" value="OGK41640.1"/>
    <property type="molecule type" value="Genomic_DNA"/>
</dbReference>
<sequence length="298" mass="33821">MNEILTSIRRTPYQSLAAFLILFFTLFLSAAMFISLSFLYGLLGYVETRPQVTVYFQSKTPQNEIFKIRDKLTNSDKVQSIKYISKDEAYKIYKDLNKDNPLLLEMVTSDILPASLEIFAKKPTYLPELAEFLKKEPGVDEVNFQKDILDRLLTLTDILRKTTVVFFGFLILLAILVLTTTTLFKIALKKEEIELLKLLGASDFYVKKPFLLEAFLFGSTAAVGSFLIILGILLSLQPFFNSYLKDISQLSLSIYVTKITVWPVNITFLSAAFLLSLFFGVGIAIFATLLATQKYLKI</sequence>
<evidence type="ECO:0000313" key="15">
    <source>
        <dbReference type="Proteomes" id="UP000177698"/>
    </source>
</evidence>
<keyword evidence="7 11" id="KW-1133">Transmembrane helix</keyword>
<dbReference type="PIRSF" id="PIRSF003097">
    <property type="entry name" value="FtsX"/>
    <property type="match status" value="1"/>
</dbReference>
<proteinExistence type="inferred from homology"/>
<feature type="transmembrane region" description="Helical" evidence="11">
    <location>
        <begin position="164"/>
        <end position="188"/>
    </location>
</feature>
<evidence type="ECO:0000256" key="6">
    <source>
        <dbReference type="ARBA" id="ARBA00022692"/>
    </source>
</evidence>
<feature type="transmembrane region" description="Helical" evidence="11">
    <location>
        <begin position="209"/>
        <end position="234"/>
    </location>
</feature>
<dbReference type="InterPro" id="IPR003838">
    <property type="entry name" value="ABC3_permease_C"/>
</dbReference>
<dbReference type="AlphaFoldDB" id="A0A1F7IE60"/>
<evidence type="ECO:0000256" key="3">
    <source>
        <dbReference type="ARBA" id="ARBA00021907"/>
    </source>
</evidence>
<dbReference type="PANTHER" id="PTHR47755">
    <property type="entry name" value="CELL DIVISION PROTEIN FTSX"/>
    <property type="match status" value="1"/>
</dbReference>
<feature type="domain" description="ABC3 transporter permease C-terminal" evidence="12">
    <location>
        <begin position="165"/>
        <end position="297"/>
    </location>
</feature>
<dbReference type="Gene3D" id="3.30.70.3040">
    <property type="match status" value="1"/>
</dbReference>
<evidence type="ECO:0000256" key="2">
    <source>
        <dbReference type="ARBA" id="ARBA00007379"/>
    </source>
</evidence>
<comment type="subcellular location">
    <subcellularLocation>
        <location evidence="1">Cell membrane</location>
        <topology evidence="1">Multi-pass membrane protein</topology>
    </subcellularLocation>
</comment>
<evidence type="ECO:0000259" key="13">
    <source>
        <dbReference type="Pfam" id="PF18075"/>
    </source>
</evidence>
<evidence type="ECO:0000313" key="14">
    <source>
        <dbReference type="EMBL" id="OGK41640.1"/>
    </source>
</evidence>
<evidence type="ECO:0000256" key="8">
    <source>
        <dbReference type="ARBA" id="ARBA00023136"/>
    </source>
</evidence>
<comment type="caution">
    <text evidence="14">The sequence shown here is derived from an EMBL/GenBank/DDBJ whole genome shotgun (WGS) entry which is preliminary data.</text>
</comment>
<gene>
    <name evidence="14" type="ORF">A2954_07205</name>
</gene>
<protein>
    <recommendedName>
        <fullName evidence="3 10">Cell division protein FtsX</fullName>
    </recommendedName>
</protein>
<dbReference type="Proteomes" id="UP000177698">
    <property type="component" value="Unassembled WGS sequence"/>
</dbReference>
<dbReference type="InterPro" id="IPR040690">
    <property type="entry name" value="FtsX_ECD"/>
</dbReference>
<dbReference type="STRING" id="1802056.A2954_07205"/>
<feature type="transmembrane region" description="Helical" evidence="11">
    <location>
        <begin position="16"/>
        <end position="40"/>
    </location>
</feature>
<keyword evidence="9 10" id="KW-0131">Cell cycle</keyword>
<evidence type="ECO:0000256" key="4">
    <source>
        <dbReference type="ARBA" id="ARBA00022475"/>
    </source>
</evidence>
<evidence type="ECO:0000256" key="1">
    <source>
        <dbReference type="ARBA" id="ARBA00004651"/>
    </source>
</evidence>
<feature type="domain" description="FtsX extracellular" evidence="13">
    <location>
        <begin position="51"/>
        <end position="142"/>
    </location>
</feature>
<keyword evidence="8 10" id="KW-0472">Membrane</keyword>
<reference evidence="14 15" key="1">
    <citation type="journal article" date="2016" name="Nat. Commun.">
        <title>Thousands of microbial genomes shed light on interconnected biogeochemical processes in an aquifer system.</title>
        <authorList>
            <person name="Anantharaman K."/>
            <person name="Brown C.T."/>
            <person name="Hug L.A."/>
            <person name="Sharon I."/>
            <person name="Castelle C.J."/>
            <person name="Probst A.J."/>
            <person name="Thomas B.C."/>
            <person name="Singh A."/>
            <person name="Wilkins M.J."/>
            <person name="Karaoz U."/>
            <person name="Brodie E.L."/>
            <person name="Williams K.H."/>
            <person name="Hubbard S.S."/>
            <person name="Banfield J.F."/>
        </authorList>
    </citation>
    <scope>NUCLEOTIDE SEQUENCE [LARGE SCALE GENOMIC DNA]</scope>
</reference>
<dbReference type="Pfam" id="PF02687">
    <property type="entry name" value="FtsX"/>
    <property type="match status" value="1"/>
</dbReference>
<organism evidence="14 15">
    <name type="scientific">Candidatus Roizmanbacteria bacterium RIFCSPLOWO2_01_FULL_37_12</name>
    <dbReference type="NCBI Taxonomy" id="1802056"/>
    <lineage>
        <taxon>Bacteria</taxon>
        <taxon>Candidatus Roizmaniibacteriota</taxon>
    </lineage>
</organism>
<dbReference type="InterPro" id="IPR004513">
    <property type="entry name" value="FtsX"/>
</dbReference>
<evidence type="ECO:0000256" key="11">
    <source>
        <dbReference type="SAM" id="Phobius"/>
    </source>
</evidence>
<evidence type="ECO:0000256" key="10">
    <source>
        <dbReference type="PIRNR" id="PIRNR003097"/>
    </source>
</evidence>
<accession>A0A1F7IE60</accession>
<dbReference type="Pfam" id="PF18075">
    <property type="entry name" value="FtsX_ECD"/>
    <property type="match status" value="1"/>
</dbReference>
<name>A0A1F7IE60_9BACT</name>
<evidence type="ECO:0000259" key="12">
    <source>
        <dbReference type="Pfam" id="PF02687"/>
    </source>
</evidence>
<evidence type="ECO:0000256" key="7">
    <source>
        <dbReference type="ARBA" id="ARBA00022989"/>
    </source>
</evidence>
<keyword evidence="6 11" id="KW-0812">Transmembrane</keyword>
<keyword evidence="5 10" id="KW-0132">Cell division</keyword>
<evidence type="ECO:0000256" key="9">
    <source>
        <dbReference type="ARBA" id="ARBA00023306"/>
    </source>
</evidence>
<keyword evidence="4 10" id="KW-1003">Cell membrane</keyword>
<feature type="transmembrane region" description="Helical" evidence="11">
    <location>
        <begin position="266"/>
        <end position="291"/>
    </location>
</feature>
<dbReference type="GO" id="GO:0005886">
    <property type="term" value="C:plasma membrane"/>
    <property type="evidence" value="ECO:0007669"/>
    <property type="project" value="UniProtKB-SubCell"/>
</dbReference>